<feature type="compositionally biased region" description="Basic and acidic residues" evidence="1">
    <location>
        <begin position="105"/>
        <end position="123"/>
    </location>
</feature>
<comment type="caution">
    <text evidence="2">The sequence shown here is derived from an EMBL/GenBank/DDBJ whole genome shotgun (WGS) entry which is preliminary data.</text>
</comment>
<protein>
    <submittedName>
        <fullName evidence="2">Uncharacterized protein</fullName>
    </submittedName>
</protein>
<accession>A0AAV3NT68</accession>
<sequence length="150" mass="16551">MEFNLPNRPGVNTRAQSALGGGEDRIRPSSLANPPKKTTKIPRMELSKEARVDIPVPRQTEEPGNIDVRDGGDPAPSRDRPRQNPPHQLAPSVAIHNPPLQISDHASDSRRMSEQRRRRDTSKVKVLLTTTALITSQVTTTMPPEITGQD</sequence>
<gene>
    <name evidence="2" type="ORF">LIER_03448</name>
</gene>
<proteinExistence type="predicted"/>
<dbReference type="EMBL" id="BAABME010000414">
    <property type="protein sequence ID" value="GAA0142585.1"/>
    <property type="molecule type" value="Genomic_DNA"/>
</dbReference>
<dbReference type="AlphaFoldDB" id="A0AAV3NT68"/>
<evidence type="ECO:0000313" key="2">
    <source>
        <dbReference type="EMBL" id="GAA0142585.1"/>
    </source>
</evidence>
<dbReference type="Proteomes" id="UP001454036">
    <property type="component" value="Unassembled WGS sequence"/>
</dbReference>
<reference evidence="2 3" key="1">
    <citation type="submission" date="2024-01" db="EMBL/GenBank/DDBJ databases">
        <title>The complete chloroplast genome sequence of Lithospermum erythrorhizon: insights into the phylogenetic relationship among Boraginaceae species and the maternal lineages of purple gromwells.</title>
        <authorList>
            <person name="Okada T."/>
            <person name="Watanabe K."/>
        </authorList>
    </citation>
    <scope>NUCLEOTIDE SEQUENCE [LARGE SCALE GENOMIC DNA]</scope>
</reference>
<feature type="compositionally biased region" description="Basic and acidic residues" evidence="1">
    <location>
        <begin position="42"/>
        <end position="52"/>
    </location>
</feature>
<evidence type="ECO:0000256" key="1">
    <source>
        <dbReference type="SAM" id="MobiDB-lite"/>
    </source>
</evidence>
<keyword evidence="3" id="KW-1185">Reference proteome</keyword>
<feature type="region of interest" description="Disordered" evidence="1">
    <location>
        <begin position="1"/>
        <end position="124"/>
    </location>
</feature>
<organism evidence="2 3">
    <name type="scientific">Lithospermum erythrorhizon</name>
    <name type="common">Purple gromwell</name>
    <name type="synonym">Lithospermum officinale var. erythrorhizon</name>
    <dbReference type="NCBI Taxonomy" id="34254"/>
    <lineage>
        <taxon>Eukaryota</taxon>
        <taxon>Viridiplantae</taxon>
        <taxon>Streptophyta</taxon>
        <taxon>Embryophyta</taxon>
        <taxon>Tracheophyta</taxon>
        <taxon>Spermatophyta</taxon>
        <taxon>Magnoliopsida</taxon>
        <taxon>eudicotyledons</taxon>
        <taxon>Gunneridae</taxon>
        <taxon>Pentapetalae</taxon>
        <taxon>asterids</taxon>
        <taxon>lamiids</taxon>
        <taxon>Boraginales</taxon>
        <taxon>Boraginaceae</taxon>
        <taxon>Boraginoideae</taxon>
        <taxon>Lithospermeae</taxon>
        <taxon>Lithospermum</taxon>
    </lineage>
</organism>
<evidence type="ECO:0000313" key="3">
    <source>
        <dbReference type="Proteomes" id="UP001454036"/>
    </source>
</evidence>
<feature type="compositionally biased region" description="Basic and acidic residues" evidence="1">
    <location>
        <begin position="67"/>
        <end position="82"/>
    </location>
</feature>
<name>A0AAV3NT68_LITER</name>